<dbReference type="InterPro" id="IPR012501">
    <property type="entry name" value="Vps54_C"/>
</dbReference>
<comment type="caution">
    <text evidence="11">The sequence shown here is derived from an EMBL/GenBank/DDBJ whole genome shotgun (WGS) entry which is preliminary data.</text>
</comment>
<evidence type="ECO:0000256" key="1">
    <source>
        <dbReference type="ARBA" id="ARBA00004601"/>
    </source>
</evidence>
<proteinExistence type="inferred from homology"/>
<evidence type="ECO:0000313" key="12">
    <source>
        <dbReference type="Proteomes" id="UP000541610"/>
    </source>
</evidence>
<dbReference type="InterPro" id="IPR019515">
    <property type="entry name" value="VPS54_N"/>
</dbReference>
<dbReference type="GO" id="GO:0005829">
    <property type="term" value="C:cytosol"/>
    <property type="evidence" value="ECO:0007669"/>
    <property type="project" value="GOC"/>
</dbReference>
<feature type="compositionally biased region" description="Basic residues" evidence="8">
    <location>
        <begin position="18"/>
        <end position="34"/>
    </location>
</feature>
<name>A0A7J6N866_PEROL</name>
<feature type="region of interest" description="Disordered" evidence="8">
    <location>
        <begin position="762"/>
        <end position="782"/>
    </location>
</feature>
<organism evidence="11 12">
    <name type="scientific">Perkinsus olseni</name>
    <name type="common">Perkinsus atlanticus</name>
    <dbReference type="NCBI Taxonomy" id="32597"/>
    <lineage>
        <taxon>Eukaryota</taxon>
        <taxon>Sar</taxon>
        <taxon>Alveolata</taxon>
        <taxon>Perkinsozoa</taxon>
        <taxon>Perkinsea</taxon>
        <taxon>Perkinsida</taxon>
        <taxon>Perkinsidae</taxon>
        <taxon>Perkinsus</taxon>
    </lineage>
</organism>
<evidence type="ECO:0000256" key="4">
    <source>
        <dbReference type="ARBA" id="ARBA00022448"/>
    </source>
</evidence>
<keyword evidence="4" id="KW-0813">Transport</keyword>
<dbReference type="GO" id="GO:0000938">
    <property type="term" value="C:GARP complex"/>
    <property type="evidence" value="ECO:0007669"/>
    <property type="project" value="InterPro"/>
</dbReference>
<dbReference type="EMBL" id="JABANP010000702">
    <property type="protein sequence ID" value="KAF4679690.1"/>
    <property type="molecule type" value="Genomic_DNA"/>
</dbReference>
<feature type="domain" description="Vacuolar protein sorting-associated protein 54 N-terminal" evidence="10">
    <location>
        <begin position="255"/>
        <end position="445"/>
    </location>
</feature>
<accession>A0A7J6N866</accession>
<dbReference type="GO" id="GO:0015031">
    <property type="term" value="P:protein transport"/>
    <property type="evidence" value="ECO:0007669"/>
    <property type="project" value="UniProtKB-KW"/>
</dbReference>
<evidence type="ECO:0000256" key="2">
    <source>
        <dbReference type="ARBA" id="ARBA00009150"/>
    </source>
</evidence>
<feature type="compositionally biased region" description="Low complexity" evidence="8">
    <location>
        <begin position="1090"/>
        <end position="1109"/>
    </location>
</feature>
<dbReference type="GO" id="GO:0019905">
    <property type="term" value="F:syntaxin binding"/>
    <property type="evidence" value="ECO:0007669"/>
    <property type="project" value="TreeGrafter"/>
</dbReference>
<keyword evidence="5" id="KW-0653">Protein transport</keyword>
<keyword evidence="7" id="KW-0175">Coiled coil</keyword>
<dbReference type="Pfam" id="PF10475">
    <property type="entry name" value="Vps54_N"/>
    <property type="match status" value="1"/>
</dbReference>
<evidence type="ECO:0000259" key="10">
    <source>
        <dbReference type="Pfam" id="PF10475"/>
    </source>
</evidence>
<evidence type="ECO:0000256" key="5">
    <source>
        <dbReference type="ARBA" id="ARBA00022927"/>
    </source>
</evidence>
<comment type="similarity">
    <text evidence="2">Belongs to the VPS54 family.</text>
</comment>
<evidence type="ECO:0000256" key="3">
    <source>
        <dbReference type="ARBA" id="ARBA00017665"/>
    </source>
</evidence>
<feature type="compositionally biased region" description="Basic and acidic residues" evidence="8">
    <location>
        <begin position="223"/>
        <end position="234"/>
    </location>
</feature>
<dbReference type="InterPro" id="IPR039745">
    <property type="entry name" value="Vps54"/>
</dbReference>
<sequence length="1109" mass="119162">MSSEPEPGQQPNFVARDGKRRTKPPPPPPRRKKLPGVTSRRLSGSKSDGAEDTTAEANPDFSALLEELRCTQSLSSLVNAPTDIEVTKGPLAFLAHHQASRPLPVIAPEGGGSEAVSGTQSIGGNLLAVLGASGKSVAAGQAGQASNTITGDGRGSGLYSAPTPAAYASASGTLSAESSQMIRPLLDLPPSEALAMLPPLEPTEGVSFDQYLSTLAPGFTGTTKKEEGAHDSPGQKRRSSSSSSSSSSGGVQLKGVPDVYFHEDYDIAQSSVFAGRSLRSLMTKQDELNSQLAQQLDTVEVHLVSKLSNFDELLGSLRDLGSIQADIVQARSTVGTCRGSVKELQSGCLQPDFRLARCLRRRARLNKICRLLMGMRTVEEVYTNLSGVIQNGEFLDALDLIEKVRRLLQDELGGIAAVRSIRKSLDDNIKVIDKNIESEFIDVCSAGVVVVLDSSKITIPEARQNLADRLSREKSVGGDEQVTTRERHLLSSTIQTDLRDTLLTRARRLVKKIAQLSSARLIQESRAVVNGVSSSEDARGGGGTTTDGAGDLKPATSRRSTTGRLERALGQLNSEQLLTLWSELMGAAVEVARGLQWLDQQLTQYYTPDDDNVAASKDKDGIDLRGQIQRVAAAVMQAVLVRCGQVLQLRQNRNSLMSPEDLGKMISITNTALSEKIAPCFDTWSNRTTDGQKSADVTGVPGAANLSAIVLQQAKLAVEEIHQANVAQANLLLEREKWERTDVPAHFESRVLSKFLPDGHVVEDGSTSGEEQQQQGKDSTARGRRYLVLPEDQGSFLVVPAGLGILELIAVYLDVARALPQLATDAAVRLTSMLRLANGQIEKLLLEGQAVSSGSRKTVTATNLALTYQTIDMLSSVLPLVANTLESIAGSKGGPGIRIVLEDLLYRLKAEMSEHKGNLMRKLGDILVERFDHHCAKWLSAEKASRAGQRTGPNENVLKIVNDVSSMHRVLMKSLSPKCVELIFSRVFVDFGSRFEARLLKEKDKVDDASVLESWRTSILADLGQMVVKLRPIADIRARMEASVKEMLSITDRILPPKDGEPPSGDILQLLDQAEDGPKSTSSSEEETSADASTTPPAAAPAATPAAGD</sequence>
<dbReference type="Proteomes" id="UP000541610">
    <property type="component" value="Unassembled WGS sequence"/>
</dbReference>
<evidence type="ECO:0000313" key="11">
    <source>
        <dbReference type="EMBL" id="KAF4679690.1"/>
    </source>
</evidence>
<evidence type="ECO:0000259" key="9">
    <source>
        <dbReference type="Pfam" id="PF07928"/>
    </source>
</evidence>
<keyword evidence="6" id="KW-0333">Golgi apparatus</keyword>
<reference evidence="11 12" key="1">
    <citation type="submission" date="2020-04" db="EMBL/GenBank/DDBJ databases">
        <title>Perkinsus olseni comparative genomics.</title>
        <authorList>
            <person name="Bogema D.R."/>
        </authorList>
    </citation>
    <scope>NUCLEOTIDE SEQUENCE [LARGE SCALE GENOMIC DNA]</scope>
    <source>
        <strain evidence="11">00978-12</strain>
    </source>
</reference>
<dbReference type="Pfam" id="PF07928">
    <property type="entry name" value="Vps54"/>
    <property type="match status" value="1"/>
</dbReference>
<dbReference type="AlphaFoldDB" id="A0A7J6N866"/>
<dbReference type="PANTHER" id="PTHR12965:SF0">
    <property type="entry name" value="VACUOLAR PROTEIN SORTING-ASSOCIATED PROTEIN 54"/>
    <property type="match status" value="1"/>
</dbReference>
<protein>
    <recommendedName>
        <fullName evidence="3">Vacuolar protein sorting-associated protein 54</fullName>
    </recommendedName>
</protein>
<dbReference type="PANTHER" id="PTHR12965">
    <property type="entry name" value="VACUOLAR PROTEIN SORTING 54"/>
    <property type="match status" value="1"/>
</dbReference>
<evidence type="ECO:0000256" key="7">
    <source>
        <dbReference type="ARBA" id="ARBA00023054"/>
    </source>
</evidence>
<feature type="region of interest" description="Disordered" evidence="8">
    <location>
        <begin position="532"/>
        <end position="562"/>
    </location>
</feature>
<feature type="region of interest" description="Disordered" evidence="8">
    <location>
        <begin position="219"/>
        <end position="251"/>
    </location>
</feature>
<evidence type="ECO:0000256" key="8">
    <source>
        <dbReference type="SAM" id="MobiDB-lite"/>
    </source>
</evidence>
<evidence type="ECO:0000256" key="6">
    <source>
        <dbReference type="ARBA" id="ARBA00023034"/>
    </source>
</evidence>
<comment type="subcellular location">
    <subcellularLocation>
        <location evidence="1">Golgi apparatus</location>
        <location evidence="1">trans-Golgi network</location>
    </subcellularLocation>
</comment>
<feature type="region of interest" description="Disordered" evidence="8">
    <location>
        <begin position="1053"/>
        <end position="1109"/>
    </location>
</feature>
<dbReference type="OrthoDB" id="446045at2759"/>
<dbReference type="GO" id="GO:0042147">
    <property type="term" value="P:retrograde transport, endosome to Golgi"/>
    <property type="evidence" value="ECO:0007669"/>
    <property type="project" value="InterPro"/>
</dbReference>
<dbReference type="GO" id="GO:0006896">
    <property type="term" value="P:Golgi to vacuole transport"/>
    <property type="evidence" value="ECO:0007669"/>
    <property type="project" value="TreeGrafter"/>
</dbReference>
<feature type="region of interest" description="Disordered" evidence="8">
    <location>
        <begin position="1"/>
        <end position="59"/>
    </location>
</feature>
<feature type="domain" description="Vacuolar protein sorting-associated protein 54 C-terminal" evidence="9">
    <location>
        <begin position="795"/>
        <end position="930"/>
    </location>
</feature>
<gene>
    <name evidence="11" type="primary">VPS54_5</name>
    <name evidence="11" type="ORF">FOZ60_014752</name>
</gene>